<feature type="region of interest" description="Disordered" evidence="8">
    <location>
        <begin position="551"/>
        <end position="570"/>
    </location>
</feature>
<keyword evidence="3" id="KW-0813">Transport</keyword>
<evidence type="ECO:0000313" key="11">
    <source>
        <dbReference type="Proteomes" id="UP000274601"/>
    </source>
</evidence>
<feature type="transmembrane region" description="Helical" evidence="9">
    <location>
        <begin position="212"/>
        <end position="233"/>
    </location>
</feature>
<dbReference type="RefSeq" id="WP_121438236.1">
    <property type="nucleotide sequence ID" value="NZ_RBWU01000008.1"/>
</dbReference>
<protein>
    <submittedName>
        <fullName evidence="10">Choline/carnitine/betaine transport</fullName>
    </submittedName>
</protein>
<dbReference type="PANTHER" id="PTHR30047:SF7">
    <property type="entry name" value="HIGH-AFFINITY CHOLINE TRANSPORT PROTEIN"/>
    <property type="match status" value="1"/>
</dbReference>
<feature type="transmembrane region" description="Helical" evidence="9">
    <location>
        <begin position="167"/>
        <end position="185"/>
    </location>
</feature>
<dbReference type="GO" id="GO:0022857">
    <property type="term" value="F:transmembrane transporter activity"/>
    <property type="evidence" value="ECO:0007669"/>
    <property type="project" value="InterPro"/>
</dbReference>
<feature type="transmembrane region" description="Helical" evidence="9">
    <location>
        <begin position="111"/>
        <end position="132"/>
    </location>
</feature>
<dbReference type="OrthoDB" id="9775735at2"/>
<evidence type="ECO:0000256" key="9">
    <source>
        <dbReference type="SAM" id="Phobius"/>
    </source>
</evidence>
<evidence type="ECO:0000256" key="3">
    <source>
        <dbReference type="ARBA" id="ARBA00022448"/>
    </source>
</evidence>
<evidence type="ECO:0000313" key="10">
    <source>
        <dbReference type="EMBL" id="RKS68324.1"/>
    </source>
</evidence>
<dbReference type="Pfam" id="PF02028">
    <property type="entry name" value="BCCT"/>
    <property type="match status" value="1"/>
</dbReference>
<feature type="transmembrane region" description="Helical" evidence="9">
    <location>
        <begin position="286"/>
        <end position="308"/>
    </location>
</feature>
<evidence type="ECO:0000256" key="7">
    <source>
        <dbReference type="ARBA" id="ARBA00023136"/>
    </source>
</evidence>
<sequence>MKTRASGSGGWDDQSGDLPISLDKPGRARTDWFVYGLTAGLSTAFVLWGAIWTDNLSSTTQSALDWLLANVGWLFVLAATGFVIFSLWLALSRYGRIPLGREGDEPEFRTVSWIAMMFSAGMGIGLMFFGVAEPLTHYVSPPPGTDPAQSEPAIETAMATTMFHWTLHPWSIYAVLGLAIGYGHYRRGRSQLISSAFVPLIGRRGVGPVGKLIDILALFATLFGSAASLGIGALQIRTGLQEAGWIETLGTGVLVVIIMVLTICFVLSAVSGIARGIQWLSNINMVLAAVLAVFVFVVGPTVFVLQLLPTSLGVYLRDFGEMASRSGATGGTAMQEYLADWTIFYWAWWISWSPFVGMFLARISRGRTIRQFVAGVIIVPSAVSLVWFAIFGGTAIDQQRDGLNPYGDGSEEQITFNVLGNLPWELLTAIVVMVLVAIFFVSGADAASIVMGTLSQRGSTSPTRWIVIFWGAMTGGVAAIMLVIGGDKALSGIQNVTFIGALPFAVVLILLCFSVAKDVREDPMMRRQLKGAEVLEDAVVSGTVRHEGDFELVTRPSPDGDTSELPEGQA</sequence>
<dbReference type="GO" id="GO:0005886">
    <property type="term" value="C:plasma membrane"/>
    <property type="evidence" value="ECO:0007669"/>
    <property type="project" value="UniProtKB-SubCell"/>
</dbReference>
<keyword evidence="6 9" id="KW-1133">Transmembrane helix</keyword>
<keyword evidence="11" id="KW-1185">Reference proteome</keyword>
<dbReference type="InterPro" id="IPR018093">
    <property type="entry name" value="BCCT_CS"/>
</dbReference>
<comment type="similarity">
    <text evidence="2">Belongs to the BCCT transporter (TC 2.A.15) family.</text>
</comment>
<feature type="transmembrane region" description="Helical" evidence="9">
    <location>
        <begin position="32"/>
        <end position="51"/>
    </location>
</feature>
<evidence type="ECO:0000256" key="8">
    <source>
        <dbReference type="SAM" id="MobiDB-lite"/>
    </source>
</evidence>
<evidence type="ECO:0000256" key="6">
    <source>
        <dbReference type="ARBA" id="ARBA00022989"/>
    </source>
</evidence>
<feature type="transmembrane region" description="Helical" evidence="9">
    <location>
        <begin position="496"/>
        <end position="516"/>
    </location>
</feature>
<feature type="transmembrane region" description="Helical" evidence="9">
    <location>
        <begin position="71"/>
        <end position="91"/>
    </location>
</feature>
<name>A0A495QAH9_9ACTN</name>
<evidence type="ECO:0000256" key="5">
    <source>
        <dbReference type="ARBA" id="ARBA00022692"/>
    </source>
</evidence>
<feature type="transmembrane region" description="Helical" evidence="9">
    <location>
        <begin position="373"/>
        <end position="396"/>
    </location>
</feature>
<dbReference type="PANTHER" id="PTHR30047">
    <property type="entry name" value="HIGH-AFFINITY CHOLINE TRANSPORT PROTEIN-RELATED"/>
    <property type="match status" value="1"/>
</dbReference>
<proteinExistence type="inferred from homology"/>
<organism evidence="10 11">
    <name type="scientific">Actinomadura pelletieri DSM 43383</name>
    <dbReference type="NCBI Taxonomy" id="1120940"/>
    <lineage>
        <taxon>Bacteria</taxon>
        <taxon>Bacillati</taxon>
        <taxon>Actinomycetota</taxon>
        <taxon>Actinomycetes</taxon>
        <taxon>Streptosporangiales</taxon>
        <taxon>Thermomonosporaceae</taxon>
        <taxon>Actinomadura</taxon>
    </lineage>
</organism>
<dbReference type="EMBL" id="RBWU01000008">
    <property type="protein sequence ID" value="RKS68324.1"/>
    <property type="molecule type" value="Genomic_DNA"/>
</dbReference>
<keyword evidence="5 9" id="KW-0812">Transmembrane</keyword>
<dbReference type="InterPro" id="IPR000060">
    <property type="entry name" value="BCCT_transptr"/>
</dbReference>
<evidence type="ECO:0000256" key="4">
    <source>
        <dbReference type="ARBA" id="ARBA00022475"/>
    </source>
</evidence>
<evidence type="ECO:0000256" key="2">
    <source>
        <dbReference type="ARBA" id="ARBA00005658"/>
    </source>
</evidence>
<feature type="transmembrane region" description="Helical" evidence="9">
    <location>
        <begin position="343"/>
        <end position="361"/>
    </location>
</feature>
<evidence type="ECO:0000256" key="1">
    <source>
        <dbReference type="ARBA" id="ARBA00004651"/>
    </source>
</evidence>
<keyword evidence="7 9" id="KW-0472">Membrane</keyword>
<accession>A0A495QAH9</accession>
<dbReference type="AlphaFoldDB" id="A0A495QAH9"/>
<comment type="caution">
    <text evidence="10">The sequence shown here is derived from an EMBL/GenBank/DDBJ whole genome shotgun (WGS) entry which is preliminary data.</text>
</comment>
<dbReference type="Proteomes" id="UP000274601">
    <property type="component" value="Unassembled WGS sequence"/>
</dbReference>
<dbReference type="PROSITE" id="PS01303">
    <property type="entry name" value="BCCT"/>
    <property type="match status" value="1"/>
</dbReference>
<keyword evidence="4" id="KW-1003">Cell membrane</keyword>
<feature type="transmembrane region" description="Helical" evidence="9">
    <location>
        <begin position="426"/>
        <end position="453"/>
    </location>
</feature>
<feature type="transmembrane region" description="Helical" evidence="9">
    <location>
        <begin position="253"/>
        <end position="274"/>
    </location>
</feature>
<dbReference type="NCBIfam" id="TIGR00842">
    <property type="entry name" value="bcct"/>
    <property type="match status" value="1"/>
</dbReference>
<comment type="subcellular location">
    <subcellularLocation>
        <location evidence="1">Cell membrane</location>
        <topology evidence="1">Multi-pass membrane protein</topology>
    </subcellularLocation>
</comment>
<gene>
    <name evidence="10" type="ORF">BZB76_6587</name>
</gene>
<reference evidence="10 11" key="1">
    <citation type="submission" date="2018-10" db="EMBL/GenBank/DDBJ databases">
        <title>Genomic Encyclopedia of Archaeal and Bacterial Type Strains, Phase II (KMG-II): from individual species to whole genera.</title>
        <authorList>
            <person name="Goeker M."/>
        </authorList>
    </citation>
    <scope>NUCLEOTIDE SEQUENCE [LARGE SCALE GENOMIC DNA]</scope>
    <source>
        <strain evidence="10 11">DSM 43383</strain>
    </source>
</reference>
<feature type="transmembrane region" description="Helical" evidence="9">
    <location>
        <begin position="465"/>
        <end position="484"/>
    </location>
</feature>